<proteinExistence type="predicted"/>
<dbReference type="RefSeq" id="WP_112331606.1">
    <property type="nucleotide sequence ID" value="NZ_JADPHD010000001.1"/>
</dbReference>
<dbReference type="SUPFAM" id="SSF51703">
    <property type="entry name" value="Cobalamin (vitamin B12)-dependent enzymes"/>
    <property type="match status" value="1"/>
</dbReference>
<dbReference type="AlphaFoldDB" id="A0A328UGC8"/>
<dbReference type="Pfam" id="PF02286">
    <property type="entry name" value="Dehydratase_LU"/>
    <property type="match status" value="1"/>
</dbReference>
<evidence type="ECO:0000313" key="2">
    <source>
        <dbReference type="EMBL" id="RAQ30409.1"/>
    </source>
</evidence>
<evidence type="ECO:0000313" key="3">
    <source>
        <dbReference type="Proteomes" id="UP000249377"/>
    </source>
</evidence>
<dbReference type="InterPro" id="IPR036999">
    <property type="entry name" value="Diol/glycerol_deHase_lsu_sf"/>
</dbReference>
<organism evidence="2 3">
    <name type="scientific">Hydrogeniiclostridium mannosilyticum</name>
    <dbReference type="NCBI Taxonomy" id="2764322"/>
    <lineage>
        <taxon>Bacteria</taxon>
        <taxon>Bacillati</taxon>
        <taxon>Bacillota</taxon>
        <taxon>Clostridia</taxon>
        <taxon>Eubacteriales</taxon>
        <taxon>Acutalibacteraceae</taxon>
        <taxon>Hydrogeniiclostridium</taxon>
    </lineage>
</organism>
<feature type="domain" description="Diol/glycerol dehydratase large subunit" evidence="1">
    <location>
        <begin position="3"/>
        <end position="553"/>
    </location>
</feature>
<dbReference type="InterPro" id="IPR003206">
    <property type="entry name" value="Diol/glycerol_deHydtase_lsu"/>
</dbReference>
<accession>A0A328UGC8</accession>
<dbReference type="Gene3D" id="3.20.20.350">
    <property type="entry name" value="Diol/glycerol dehydratase, large subunit"/>
    <property type="match status" value="1"/>
</dbReference>
<dbReference type="GO" id="GO:0016836">
    <property type="term" value="F:hydro-lyase activity"/>
    <property type="evidence" value="ECO:0007669"/>
    <property type="project" value="InterPro"/>
</dbReference>
<comment type="caution">
    <text evidence="2">The sequence shown here is derived from an EMBL/GenBank/DDBJ whole genome shotgun (WGS) entry which is preliminary data.</text>
</comment>
<dbReference type="EMBL" id="QLYR01000001">
    <property type="protein sequence ID" value="RAQ30409.1"/>
    <property type="molecule type" value="Genomic_DNA"/>
</dbReference>
<name>A0A328UGC8_9FIRM</name>
<keyword evidence="3" id="KW-1185">Reference proteome</keyword>
<reference evidence="2 3" key="1">
    <citation type="submission" date="2018-06" db="EMBL/GenBank/DDBJ databases">
        <title>Noncontiguous genome sequence of Ruminococcaceae bacterium ASD2818.</title>
        <authorList>
            <person name="Chaplin A.V."/>
            <person name="Sokolova S.R."/>
            <person name="Kochetkova T.O."/>
            <person name="Goltsov A.Y."/>
            <person name="Trofimov D.Y."/>
            <person name="Efimov B.A."/>
        </authorList>
    </citation>
    <scope>NUCLEOTIDE SEQUENCE [LARGE SCALE GENOMIC DNA]</scope>
    <source>
        <strain evidence="2 3">ASD2818</strain>
    </source>
</reference>
<dbReference type="Proteomes" id="UP000249377">
    <property type="component" value="Unassembled WGS sequence"/>
</dbReference>
<dbReference type="GO" id="GO:0031419">
    <property type="term" value="F:cobalamin binding"/>
    <property type="evidence" value="ECO:0007669"/>
    <property type="project" value="InterPro"/>
</dbReference>
<dbReference type="InterPro" id="IPR016176">
    <property type="entry name" value="Cbl-dep_enz_cat"/>
</dbReference>
<gene>
    <name evidence="2" type="primary">pduC</name>
    <name evidence="2" type="ORF">DPQ25_02585</name>
</gene>
<dbReference type="NCBIfam" id="NF011979">
    <property type="entry name" value="PRK15444.1"/>
    <property type="match status" value="1"/>
</dbReference>
<protein>
    <submittedName>
        <fullName evidence="2">Propanediol dehydratase</fullName>
    </submittedName>
</protein>
<sequence>MPQSNRFKVLSERPVNKDCFILDDPEMGFVAMDSPYDPKPSIKIENGVIVEMDQKRREEFDFEDTFIADHAIDLSMAEEVMAMNSLTIARMMVDINVGKEKVARLVDGMTPAKLCEVVGKLNVVEMMMSMQKMRERLFPANQAHVTNVDDNPVQIACDAAESALRGFAEMETTVGVARYAPLCAIGLLVGSQYGRPGVLSQCAVEEATELMLGMLGITTYAETLSVYGTEKVFIDGDDTPYSKAFLASAYASRGIKVRCTSGTGSEALMGNAEKKSMLYLEARCLLVIKGAGVQGTQNGSVSCIGVVSSVPSGIRAVLAENLIAAMLGLECASSNDQSFSHSDIRRTARMLMQMLPGTDFIFSGYSATPNYDNMFAGSNFEADDFDDYNVLQRDLKVDGGLRPVTEEQVVEVRYKAAKAMQALFDGLGFEPVTEEQVEQCVYAHGSKDITAKRRVDEDLKAAKRVVEGEVNGLDIVRVLAKAGHEDVAKSILEMLKQRVSGDYLQTAAILDRDFHVHSSINDRNCYKGPGTGYHVEGETWEKIKAIPQAFDPETF</sequence>
<evidence type="ECO:0000259" key="1">
    <source>
        <dbReference type="Pfam" id="PF02286"/>
    </source>
</evidence>